<evidence type="ECO:0000313" key="4">
    <source>
        <dbReference type="EMBL" id="ORX51716.1"/>
    </source>
</evidence>
<sequence length="261" mass="29531">MAAQLRSLHDQLQADLQASNLAKCQQVLVQAKIAMIQLGAYAPNPQQIDKDTLLATRDILEMGAYISVRAKDIASFERYIAQLHPYYHDLGSVLPASSQMYPLIGLNLLRLLSQNRLSDFHTALETIDSQQLQANPYIKQAVDLEQFLMEGSYNKVWSSRGSVKGEEFLFFYDTLISTVRNEIASCSEKAYDSLPLQDAATLLFLNNTQELMSFANERGWKINPAEQIIHFTADDKDAVEIPQEQIITRTLAYARELERIV</sequence>
<dbReference type="STRING" id="101127.A0A1X2GE84"/>
<dbReference type="OrthoDB" id="8775810at2759"/>
<evidence type="ECO:0000313" key="5">
    <source>
        <dbReference type="Proteomes" id="UP000242146"/>
    </source>
</evidence>
<dbReference type="InterPro" id="IPR000717">
    <property type="entry name" value="PCI_dom"/>
</dbReference>
<dbReference type="GO" id="GO:0005829">
    <property type="term" value="C:cytosol"/>
    <property type="evidence" value="ECO:0007669"/>
    <property type="project" value="TreeGrafter"/>
</dbReference>
<dbReference type="PANTHER" id="PTHR12387">
    <property type="entry name" value="26S PROTEASOME NON-ATPASE REGULATORY SUBUNIT 8"/>
    <property type="match status" value="1"/>
</dbReference>
<dbReference type="InterPro" id="IPR006746">
    <property type="entry name" value="26S_Psome_Rpn12"/>
</dbReference>
<dbReference type="GO" id="GO:0008541">
    <property type="term" value="C:proteasome regulatory particle, lid subcomplex"/>
    <property type="evidence" value="ECO:0007669"/>
    <property type="project" value="TreeGrafter"/>
</dbReference>
<proteinExistence type="inferred from homology"/>
<dbReference type="GO" id="GO:0043161">
    <property type="term" value="P:proteasome-mediated ubiquitin-dependent protein catabolic process"/>
    <property type="evidence" value="ECO:0007669"/>
    <property type="project" value="TreeGrafter"/>
</dbReference>
<evidence type="ECO:0000256" key="1">
    <source>
        <dbReference type="ARBA" id="ARBA00009627"/>
    </source>
</evidence>
<keyword evidence="5" id="KW-1185">Reference proteome</keyword>
<dbReference type="EMBL" id="MCGT01000020">
    <property type="protein sequence ID" value="ORX51716.1"/>
    <property type="molecule type" value="Genomic_DNA"/>
</dbReference>
<comment type="caution">
    <text evidence="4">The sequence shown here is derived from an EMBL/GenBank/DDBJ whole genome shotgun (WGS) entry which is preliminary data.</text>
</comment>
<keyword evidence="2" id="KW-0647">Proteasome</keyword>
<dbReference type="Pfam" id="PF10075">
    <property type="entry name" value="CSN8_PSD8_EIF3K"/>
    <property type="match status" value="1"/>
</dbReference>
<dbReference type="PROSITE" id="PS50250">
    <property type="entry name" value="PCI"/>
    <property type="match status" value="1"/>
</dbReference>
<dbReference type="InterPro" id="IPR033464">
    <property type="entry name" value="CSN8_PSD8_EIF3K"/>
</dbReference>
<dbReference type="AlphaFoldDB" id="A0A1X2GE84"/>
<comment type="similarity">
    <text evidence="1">Belongs to the proteasome subunit S14 family.</text>
</comment>
<evidence type="ECO:0000256" key="2">
    <source>
        <dbReference type="ARBA" id="ARBA00022942"/>
    </source>
</evidence>
<dbReference type="GO" id="GO:0005634">
    <property type="term" value="C:nucleus"/>
    <property type="evidence" value="ECO:0007669"/>
    <property type="project" value="TreeGrafter"/>
</dbReference>
<protein>
    <recommendedName>
        <fullName evidence="3">PCI domain-containing protein</fullName>
    </recommendedName>
</protein>
<dbReference type="Proteomes" id="UP000242146">
    <property type="component" value="Unassembled WGS sequence"/>
</dbReference>
<organism evidence="4 5">
    <name type="scientific">Hesseltinella vesiculosa</name>
    <dbReference type="NCBI Taxonomy" id="101127"/>
    <lineage>
        <taxon>Eukaryota</taxon>
        <taxon>Fungi</taxon>
        <taxon>Fungi incertae sedis</taxon>
        <taxon>Mucoromycota</taxon>
        <taxon>Mucoromycotina</taxon>
        <taxon>Mucoromycetes</taxon>
        <taxon>Mucorales</taxon>
        <taxon>Cunninghamellaceae</taxon>
        <taxon>Hesseltinella</taxon>
    </lineage>
</organism>
<dbReference type="PANTHER" id="PTHR12387:SF0">
    <property type="entry name" value="26S PROTEASOME NON-ATPASE REGULATORY SUBUNIT 8"/>
    <property type="match status" value="1"/>
</dbReference>
<gene>
    <name evidence="4" type="ORF">DM01DRAFT_1307498</name>
</gene>
<reference evidence="4 5" key="1">
    <citation type="submission" date="2016-07" db="EMBL/GenBank/DDBJ databases">
        <title>Pervasive Adenine N6-methylation of Active Genes in Fungi.</title>
        <authorList>
            <consortium name="DOE Joint Genome Institute"/>
            <person name="Mondo S.J."/>
            <person name="Dannebaum R.O."/>
            <person name="Kuo R.C."/>
            <person name="Labutti K."/>
            <person name="Haridas S."/>
            <person name="Kuo A."/>
            <person name="Salamov A."/>
            <person name="Ahrendt S.R."/>
            <person name="Lipzen A."/>
            <person name="Sullivan W."/>
            <person name="Andreopoulos W.B."/>
            <person name="Clum A."/>
            <person name="Lindquist E."/>
            <person name="Daum C."/>
            <person name="Ramamoorthy G.K."/>
            <person name="Gryganskyi A."/>
            <person name="Culley D."/>
            <person name="Magnuson J.K."/>
            <person name="James T.Y."/>
            <person name="O'Malley M.A."/>
            <person name="Stajich J.E."/>
            <person name="Spatafora J.W."/>
            <person name="Visel A."/>
            <person name="Grigoriev I.V."/>
        </authorList>
    </citation>
    <scope>NUCLEOTIDE SEQUENCE [LARGE SCALE GENOMIC DNA]</scope>
    <source>
        <strain evidence="4 5">NRRL 3301</strain>
    </source>
</reference>
<dbReference type="FunFam" id="1.25.40.990:FF:000001">
    <property type="entry name" value="26S proteasome non-ATPase regulatory subunit"/>
    <property type="match status" value="1"/>
</dbReference>
<name>A0A1X2GE84_9FUNG</name>
<feature type="domain" description="PCI" evidence="3">
    <location>
        <begin position="71"/>
        <end position="255"/>
    </location>
</feature>
<accession>A0A1X2GE84</accession>
<evidence type="ECO:0000259" key="3">
    <source>
        <dbReference type="PROSITE" id="PS50250"/>
    </source>
</evidence>
<dbReference type="Gene3D" id="1.25.40.990">
    <property type="match status" value="1"/>
</dbReference>